<name>A0A4R6M8I6_9GAMM</name>
<comment type="similarity">
    <text evidence="1">Belongs to the UPF0246 family.</text>
</comment>
<protein>
    <recommendedName>
        <fullName evidence="1">UPF0246 protein DFP79_3059</fullName>
    </recommendedName>
</protein>
<dbReference type="AlphaFoldDB" id="A0A4R6M8I6"/>
<dbReference type="OrthoDB" id="9777133at2"/>
<dbReference type="Proteomes" id="UP000294656">
    <property type="component" value="Unassembled WGS sequence"/>
</dbReference>
<dbReference type="GO" id="GO:0005829">
    <property type="term" value="C:cytosol"/>
    <property type="evidence" value="ECO:0007669"/>
    <property type="project" value="TreeGrafter"/>
</dbReference>
<proteinExistence type="inferred from homology"/>
<sequence>MKYLISPAKTLDLESTLPTSKVTTPLFLDDAQTLITTIKPYSPSDIAGLMKLSDKLATLNVERYHDWDINHTDTNSRPAVFTFMGDVYTGLDAYSFTEDNIETAQKSLRILSGLYGLLKPLDKMQAYRLEMGTRLGNPNGDNLYQFWGDKIANTLEQELEEGELLVNLASNEYFKAVNTKKISKQIITPNFLDEKNGQFKVISFYAKKARGMMVRYLLDSKATTLGELKAFDYQGYQYDEARSTETTPVFIRLEKDQPAKK</sequence>
<evidence type="ECO:0000313" key="3">
    <source>
        <dbReference type="Proteomes" id="UP000294656"/>
    </source>
</evidence>
<gene>
    <name evidence="2" type="ORF">DFP79_3059</name>
</gene>
<dbReference type="InterPro" id="IPR005583">
    <property type="entry name" value="YaaA"/>
</dbReference>
<dbReference type="RefSeq" id="WP_133504767.1">
    <property type="nucleotide sequence ID" value="NZ_SNXC01000014.1"/>
</dbReference>
<dbReference type="PANTHER" id="PTHR30283:SF4">
    <property type="entry name" value="PEROXIDE STRESS RESISTANCE PROTEIN YAAA"/>
    <property type="match status" value="1"/>
</dbReference>
<dbReference type="HAMAP" id="MF_00652">
    <property type="entry name" value="UPF0246"/>
    <property type="match status" value="1"/>
</dbReference>
<evidence type="ECO:0000256" key="1">
    <source>
        <dbReference type="HAMAP-Rule" id="MF_00652"/>
    </source>
</evidence>
<dbReference type="NCBIfam" id="NF002541">
    <property type="entry name" value="PRK02101.1-1"/>
    <property type="match status" value="1"/>
</dbReference>
<reference evidence="2 3" key="1">
    <citation type="submission" date="2019-03" db="EMBL/GenBank/DDBJ databases">
        <title>Genomic Encyclopedia of Type Strains, Phase III (KMG-III): the genomes of soil and plant-associated and newly described type strains.</title>
        <authorList>
            <person name="Whitman W."/>
        </authorList>
    </citation>
    <scope>NUCLEOTIDE SEQUENCE [LARGE SCALE GENOMIC DNA]</scope>
    <source>
        <strain evidence="2 3">CECT 7378</strain>
    </source>
</reference>
<evidence type="ECO:0000313" key="2">
    <source>
        <dbReference type="EMBL" id="TDO96479.1"/>
    </source>
</evidence>
<dbReference type="NCBIfam" id="NF002542">
    <property type="entry name" value="PRK02101.1-3"/>
    <property type="match status" value="1"/>
</dbReference>
<comment type="caution">
    <text evidence="2">The sequence shown here is derived from an EMBL/GenBank/DDBJ whole genome shotgun (WGS) entry which is preliminary data.</text>
</comment>
<dbReference type="EMBL" id="SNXC01000014">
    <property type="protein sequence ID" value="TDO96479.1"/>
    <property type="molecule type" value="Genomic_DNA"/>
</dbReference>
<dbReference type="PANTHER" id="PTHR30283">
    <property type="entry name" value="PEROXIDE STRESS RESPONSE PROTEIN YAAA"/>
    <property type="match status" value="1"/>
</dbReference>
<dbReference type="GO" id="GO:0033194">
    <property type="term" value="P:response to hydroperoxide"/>
    <property type="evidence" value="ECO:0007669"/>
    <property type="project" value="TreeGrafter"/>
</dbReference>
<accession>A0A4R6M8I6</accession>
<dbReference type="Pfam" id="PF03883">
    <property type="entry name" value="H2O2_YaaD"/>
    <property type="match status" value="1"/>
</dbReference>
<organism evidence="2 3">
    <name type="scientific">Marinomonas balearica</name>
    <dbReference type="NCBI Taxonomy" id="491947"/>
    <lineage>
        <taxon>Bacteria</taxon>
        <taxon>Pseudomonadati</taxon>
        <taxon>Pseudomonadota</taxon>
        <taxon>Gammaproteobacteria</taxon>
        <taxon>Oceanospirillales</taxon>
        <taxon>Oceanospirillaceae</taxon>
        <taxon>Marinomonas</taxon>
    </lineage>
</organism>
<keyword evidence="3" id="KW-1185">Reference proteome</keyword>